<keyword evidence="2" id="KW-1185">Reference proteome</keyword>
<dbReference type="EMBL" id="CP073078">
    <property type="protein sequence ID" value="QUD87814.1"/>
    <property type="molecule type" value="Genomic_DNA"/>
</dbReference>
<organism evidence="1 2">
    <name type="scientific">Phenylobacterium montanum</name>
    <dbReference type="NCBI Taxonomy" id="2823693"/>
    <lineage>
        <taxon>Bacteria</taxon>
        <taxon>Pseudomonadati</taxon>
        <taxon>Pseudomonadota</taxon>
        <taxon>Alphaproteobacteria</taxon>
        <taxon>Caulobacterales</taxon>
        <taxon>Caulobacteraceae</taxon>
        <taxon>Phenylobacterium</taxon>
    </lineage>
</organism>
<gene>
    <name evidence="1" type="ORF">KCG34_22685</name>
</gene>
<reference evidence="1" key="1">
    <citation type="submission" date="2021-04" db="EMBL/GenBank/DDBJ databases">
        <title>The complete genome sequence of Caulobacter sp. S6.</title>
        <authorList>
            <person name="Tang Y."/>
            <person name="Ouyang W."/>
            <person name="Liu Q."/>
            <person name="Huang B."/>
            <person name="Guo Z."/>
            <person name="Lei P."/>
        </authorList>
    </citation>
    <scope>NUCLEOTIDE SEQUENCE</scope>
    <source>
        <strain evidence="1">S6</strain>
    </source>
</reference>
<accession>A0A975FZ40</accession>
<dbReference type="KEGG" id="caul:KCG34_22685"/>
<dbReference type="AlphaFoldDB" id="A0A975FZ40"/>
<evidence type="ECO:0000313" key="2">
    <source>
        <dbReference type="Proteomes" id="UP000676409"/>
    </source>
</evidence>
<dbReference type="Proteomes" id="UP000676409">
    <property type="component" value="Chromosome"/>
</dbReference>
<name>A0A975FZ40_9CAUL</name>
<proteinExistence type="predicted"/>
<evidence type="ECO:0000313" key="1">
    <source>
        <dbReference type="EMBL" id="QUD87814.1"/>
    </source>
</evidence>
<sequence>MTLVDGDCISVTDGEGQIKRINKADLSGLAIETNDSGPWGADVWWLIFGDEDQLACTFPQGATGEGAVVDFLTSLPSFDHSEMIKAMTSTGNAVFPVWRKAA</sequence>
<protein>
    <submittedName>
        <fullName evidence="1">Uncharacterized protein</fullName>
    </submittedName>
</protein>
<dbReference type="RefSeq" id="WP_211937865.1">
    <property type="nucleotide sequence ID" value="NZ_CP073078.1"/>
</dbReference>